<dbReference type="GO" id="GO:0006355">
    <property type="term" value="P:regulation of DNA-templated transcription"/>
    <property type="evidence" value="ECO:0007669"/>
    <property type="project" value="TreeGrafter"/>
</dbReference>
<dbReference type="PROSITE" id="PS01359">
    <property type="entry name" value="ZF_PHD_1"/>
    <property type="match status" value="1"/>
</dbReference>
<dbReference type="InterPro" id="IPR011011">
    <property type="entry name" value="Znf_FYVE_PHD"/>
</dbReference>
<evidence type="ECO:0000256" key="10">
    <source>
        <dbReference type="ARBA" id="ARBA00023004"/>
    </source>
</evidence>
<dbReference type="PANTHER" id="PTHR10694:SF33">
    <property type="entry name" value="LYSINE-SPECIFIC DEMETHYLASE 5"/>
    <property type="match status" value="1"/>
</dbReference>
<gene>
    <name evidence="19" type="ORF">MKK02DRAFT_36698</name>
</gene>
<evidence type="ECO:0000256" key="6">
    <source>
        <dbReference type="ARBA" id="ARBA00022737"/>
    </source>
</evidence>
<dbReference type="PROSITE" id="PS51183">
    <property type="entry name" value="JMJN"/>
    <property type="match status" value="1"/>
</dbReference>
<dbReference type="Pfam" id="PF02373">
    <property type="entry name" value="JmjC"/>
    <property type="match status" value="1"/>
</dbReference>
<dbReference type="SMART" id="SM00501">
    <property type="entry name" value="BRIGHT"/>
    <property type="match status" value="1"/>
</dbReference>
<dbReference type="GO" id="GO:0008270">
    <property type="term" value="F:zinc ion binding"/>
    <property type="evidence" value="ECO:0007669"/>
    <property type="project" value="UniProtKB-KW"/>
</dbReference>
<comment type="catalytic activity">
    <reaction evidence="12">
        <text>N(6),N(6),N(6)-trimethyl-L-lysyl(4)-[histone H3] + 3 2-oxoglutarate + 3 O2 = L-lysyl(4)-[histone H3] + 3 formaldehyde + 3 succinate + 3 CO2</text>
        <dbReference type="Rhea" id="RHEA:60208"/>
        <dbReference type="Rhea" id="RHEA-COMP:15537"/>
        <dbReference type="Rhea" id="RHEA-COMP:15547"/>
        <dbReference type="ChEBI" id="CHEBI:15379"/>
        <dbReference type="ChEBI" id="CHEBI:16526"/>
        <dbReference type="ChEBI" id="CHEBI:16810"/>
        <dbReference type="ChEBI" id="CHEBI:16842"/>
        <dbReference type="ChEBI" id="CHEBI:29969"/>
        <dbReference type="ChEBI" id="CHEBI:30031"/>
        <dbReference type="ChEBI" id="CHEBI:61961"/>
        <dbReference type="EC" id="1.14.11.67"/>
    </reaction>
</comment>
<dbReference type="Pfam" id="PF21323">
    <property type="entry name" value="KDM5_C-hel"/>
    <property type="match status" value="1"/>
</dbReference>
<dbReference type="GeneID" id="77728684"/>
<feature type="compositionally biased region" description="Polar residues" evidence="14">
    <location>
        <begin position="60"/>
        <end position="81"/>
    </location>
</feature>
<feature type="compositionally biased region" description="Low complexity" evidence="14">
    <location>
        <begin position="1766"/>
        <end position="1779"/>
    </location>
</feature>
<organism evidence="19 20">
    <name type="scientific">Dioszegia hungarica</name>
    <dbReference type="NCBI Taxonomy" id="4972"/>
    <lineage>
        <taxon>Eukaryota</taxon>
        <taxon>Fungi</taxon>
        <taxon>Dikarya</taxon>
        <taxon>Basidiomycota</taxon>
        <taxon>Agaricomycotina</taxon>
        <taxon>Tremellomycetes</taxon>
        <taxon>Tremellales</taxon>
        <taxon>Bulleribasidiaceae</taxon>
        <taxon>Dioszegia</taxon>
    </lineage>
</organism>
<evidence type="ECO:0000313" key="20">
    <source>
        <dbReference type="Proteomes" id="UP001164286"/>
    </source>
</evidence>
<feature type="region of interest" description="Disordered" evidence="14">
    <location>
        <begin position="1040"/>
        <end position="1059"/>
    </location>
</feature>
<dbReference type="SMART" id="SM00249">
    <property type="entry name" value="PHD"/>
    <property type="match status" value="2"/>
</dbReference>
<evidence type="ECO:0000313" key="19">
    <source>
        <dbReference type="EMBL" id="KAI9635430.1"/>
    </source>
</evidence>
<dbReference type="GO" id="GO:0003677">
    <property type="term" value="F:DNA binding"/>
    <property type="evidence" value="ECO:0007669"/>
    <property type="project" value="InterPro"/>
</dbReference>
<evidence type="ECO:0000256" key="9">
    <source>
        <dbReference type="ARBA" id="ARBA00023002"/>
    </source>
</evidence>
<feature type="compositionally biased region" description="Polar residues" evidence="14">
    <location>
        <begin position="1743"/>
        <end position="1765"/>
    </location>
</feature>
<dbReference type="InterPro" id="IPR004198">
    <property type="entry name" value="Znf_C5HC2"/>
</dbReference>
<comment type="caution">
    <text evidence="19">The sequence shown here is derived from an EMBL/GenBank/DDBJ whole genome shotgun (WGS) entry which is preliminary data.</text>
</comment>
<evidence type="ECO:0000256" key="5">
    <source>
        <dbReference type="ARBA" id="ARBA00022723"/>
    </source>
</evidence>
<feature type="compositionally biased region" description="Low complexity" evidence="14">
    <location>
        <begin position="38"/>
        <end position="52"/>
    </location>
</feature>
<evidence type="ECO:0000256" key="2">
    <source>
        <dbReference type="ARBA" id="ARBA00004123"/>
    </source>
</evidence>
<feature type="compositionally biased region" description="Polar residues" evidence="14">
    <location>
        <begin position="141"/>
        <end position="155"/>
    </location>
</feature>
<dbReference type="InterPro" id="IPR003349">
    <property type="entry name" value="JmjN"/>
</dbReference>
<dbReference type="SUPFAM" id="SSF46774">
    <property type="entry name" value="ARID-like"/>
    <property type="match status" value="1"/>
</dbReference>
<evidence type="ECO:0000259" key="17">
    <source>
        <dbReference type="PROSITE" id="PS51183"/>
    </source>
</evidence>
<dbReference type="Proteomes" id="UP001164286">
    <property type="component" value="Unassembled WGS sequence"/>
</dbReference>
<evidence type="ECO:0000256" key="13">
    <source>
        <dbReference type="PROSITE-ProRule" id="PRU00146"/>
    </source>
</evidence>
<dbReference type="FunFam" id="1.10.150.60:FF:000016">
    <property type="entry name" value="Putative Lysine-specific demethylase 5B"/>
    <property type="match status" value="1"/>
</dbReference>
<dbReference type="SUPFAM" id="SSF57903">
    <property type="entry name" value="FYVE/PHD zinc finger"/>
    <property type="match status" value="3"/>
</dbReference>
<dbReference type="SMART" id="SM00545">
    <property type="entry name" value="JmjN"/>
    <property type="match status" value="1"/>
</dbReference>
<evidence type="ECO:0000256" key="4">
    <source>
        <dbReference type="ARBA" id="ARBA00012902"/>
    </source>
</evidence>
<accession>A0AA38LU88</accession>
<dbReference type="InterPro" id="IPR013637">
    <property type="entry name" value="Lys_sp_deMease-like_dom"/>
</dbReference>
<dbReference type="InterPro" id="IPR019787">
    <property type="entry name" value="Znf_PHD-finger"/>
</dbReference>
<comment type="similarity">
    <text evidence="3">Belongs to the JARID1 histone demethylase family.</text>
</comment>
<keyword evidence="7 13" id="KW-0863">Zinc-finger</keyword>
<sequence>MDLVTGYDVAFHGTKYQHPASLSAISAHLGNMMVTVQASSSRAGPSAPRSLSGSRDKQRSGSLTKPLTPRSSNGQAGSSTSEARKMPASEMKRAKPTFTTCRTYPENAPAPVELEPGAELQRNQRRSKVQAISKLDRAGTPLSSSAAGPSGTSFLPSKGSAGPSDSAPGPSRNPLHRPPIINPPFKLADVRTQAPRHPEPRSGSRPFNLPECPVFYPTPAEFSDPLAYIAALPLSAKEAGICKVVPPIGWRMPFSIDQETFRFKTRLQRLNSLEATSRAKLNFLEQLTMFHLQQGDSKVTIPLIDRKPLDLWRLRKEVTKMGGYEDVQASDSWRKVAEVMGHDAGWGPQLGLAYKRIVYPFDTLSIRAKTASLSPLTPLPASKAQKPPGWTEATPGSPTRSGRMGVSAGRMGAVKKRKSNSPQPAAAPTLPIPTGLDLSGSLAIHPTSSPQPGSGPDSAGLNGKMRIPGFSSNKEDSESELSDDDSLTPPPPDMPEQYQKGEVCEVCRKGNFAEKILLCDGCDRGFHIFCLDPPLASVPANEEWFCTPCLLSQGDDYGFEEGEEHSMASFSARDAAFSGAWWSKHRPSSSTNGPATPRSGSGTGSGNGSASPTGKRHTMPDPLARTFGRTVVSEDDVEREFWRLTESNSDTVEVEYGADVHSTTHGSAAPTLETHPLDPYAKDGWNLNNMPILQESLLRYIKSDISGMTVPWIYIGMMFSTFCWHNEDHYTYSINYMYWGETKTWYGIPGADAEKFETAIKAEAPELFEQQPSLLYQLVTMMNPGKLVEQDVRVLACDQRPNEFVITFPKAYHCGFNHGINFNEAVNFALPDWLPEGKESVVTYRKHAKPPVFSHHELLISITLYSDTIKTALWVRNSLAKMVAEETAQRESIRKDVPLLQEILVEEDCPEEQYQCCICKGFCYLSQITCTCTKLVACIDHADSLCRCAKTKRVLRKRYSEAQLEEILADVQARAAIPGLWRERFMQVVSVPRPPLKSLRGLLADGERIAYPIPEVDHLRAVVIRANAWVEKVTTLATRKAGGRRRKGQHASDEEEVDRSPEHLAALLSEADRLAFDAPEVLHLRHMLHSINSFQSEANFILSRPAAELDYERCQSTLILGQGLQIDLPEIAEVEQVVKRLDWYRKVENEVDDRTIQYDDVVALLSQARACAIPETEQLVQELVERERRGRIWKSTSEQLLASRSIHLADVEALIEGQELTPTKLDTMLQLETIRKTAVNWQTSAQAFLAGNGTATAALRLCKNVKAAQGPIGRVVIPEMTDLQAELDFHADWLKALAALVSEQPNKVTQQLNWILGEIKGHLDPSDDLPNDAHACFCRNPATAVMVTCETCLGIYHPKCLDIAPKNAAIPVKCPMCLRGTYDDRPSLNSLAMLSDPSKWNFILVPAEMATLRAILEKGVEFSRLIIPLVSPYTNGSPGPDPALITHCARKLFTLPIALDAVNTKTNERVVFEDWLFKGMREARQPPPAAAAKRSNRPRRAKLVLAESKEKEFSCICDSPPVDQLLQVRCGRCEQGYHLSCKTWRCPCCAVKEGKLYLKNVELRVQDAAHDGTNVFIDYRQTVASFVDQPIYIKLPPNRCILLHCTEFIPAIKPDGKPNGAIEELDEEGRPRKKTRVDGMNGDGSHAGWRGDGEDGRVAANGYHPMTLPSHSRPTIPLEAALQAVQAHRPVDVYRPARRSPSSGPFSARSPLVHNNQPHTASQSWAPSPPPPQHQPSPMDSPRGSSRLQPSSSFTSNFPRSTPTVSSSWRPPSAAASQSMPNGGSAARLAVSSSSGRPRSPIDLTASSPAGTPVLPVRSGDLSSVRR</sequence>
<dbReference type="GO" id="GO:0000785">
    <property type="term" value="C:chromatin"/>
    <property type="evidence" value="ECO:0007669"/>
    <property type="project" value="TreeGrafter"/>
</dbReference>
<keyword evidence="5" id="KW-0479">Metal-binding</keyword>
<dbReference type="GO" id="GO:0034647">
    <property type="term" value="F:histone H3K4me/H3K4me2/H3K4me3 demethylase activity"/>
    <property type="evidence" value="ECO:0007669"/>
    <property type="project" value="UniProtKB-EC"/>
</dbReference>
<dbReference type="InterPro" id="IPR048615">
    <property type="entry name" value="KDM5_C-hel"/>
</dbReference>
<feature type="region of interest" description="Disordered" evidence="14">
    <location>
        <begin position="582"/>
        <end position="628"/>
    </location>
</feature>
<dbReference type="SMART" id="SM00558">
    <property type="entry name" value="JmjC"/>
    <property type="match status" value="1"/>
</dbReference>
<dbReference type="Pfam" id="PF02928">
    <property type="entry name" value="zf-C5HC2"/>
    <property type="match status" value="1"/>
</dbReference>
<dbReference type="InterPro" id="IPR001965">
    <property type="entry name" value="Znf_PHD"/>
</dbReference>
<dbReference type="PROSITE" id="PS51011">
    <property type="entry name" value="ARID"/>
    <property type="match status" value="1"/>
</dbReference>
<evidence type="ECO:0000256" key="8">
    <source>
        <dbReference type="ARBA" id="ARBA00022833"/>
    </source>
</evidence>
<keyword evidence="8" id="KW-0862">Zinc</keyword>
<feature type="domain" description="JmjN" evidence="17">
    <location>
        <begin position="212"/>
        <end position="253"/>
    </location>
</feature>
<dbReference type="EC" id="1.14.11.67" evidence="4"/>
<protein>
    <recommendedName>
        <fullName evidence="4">[histone H3]-trimethyl-L-lysine(4) demethylase</fullName>
        <ecNumber evidence="4">1.14.11.67</ecNumber>
    </recommendedName>
</protein>
<dbReference type="Gene3D" id="3.30.40.10">
    <property type="entry name" value="Zinc/RING finger domain, C3HC4 (zinc finger)"/>
    <property type="match status" value="2"/>
</dbReference>
<dbReference type="InterPro" id="IPR003347">
    <property type="entry name" value="JmjC_dom"/>
</dbReference>
<dbReference type="Pfam" id="PF02375">
    <property type="entry name" value="JmjN"/>
    <property type="match status" value="1"/>
</dbReference>
<keyword evidence="6" id="KW-0677">Repeat</keyword>
<feature type="region of interest" description="Disordered" evidence="14">
    <location>
        <begin position="375"/>
        <end position="497"/>
    </location>
</feature>
<dbReference type="InterPro" id="IPR013083">
    <property type="entry name" value="Znf_RING/FYVE/PHD"/>
</dbReference>
<dbReference type="GO" id="GO:0005634">
    <property type="term" value="C:nucleus"/>
    <property type="evidence" value="ECO:0007669"/>
    <property type="project" value="UniProtKB-SubCell"/>
</dbReference>
<dbReference type="PROSITE" id="PS50016">
    <property type="entry name" value="ZF_PHD_2"/>
    <property type="match status" value="1"/>
</dbReference>
<feature type="domain" description="JmjC" evidence="18">
    <location>
        <begin position="679"/>
        <end position="845"/>
    </location>
</feature>
<keyword evidence="11" id="KW-0539">Nucleus</keyword>
<dbReference type="Pfam" id="PF01388">
    <property type="entry name" value="ARID"/>
    <property type="match status" value="1"/>
</dbReference>
<dbReference type="PANTHER" id="PTHR10694">
    <property type="entry name" value="LYSINE-SPECIFIC DEMETHYLASE"/>
    <property type="match status" value="1"/>
</dbReference>
<feature type="region of interest" description="Disordered" evidence="14">
    <location>
        <begin position="37"/>
        <end position="183"/>
    </location>
</feature>
<name>A0AA38LU88_9TREE</name>
<feature type="compositionally biased region" description="Acidic residues" evidence="14">
    <location>
        <begin position="477"/>
        <end position="486"/>
    </location>
</feature>
<evidence type="ECO:0000259" key="18">
    <source>
        <dbReference type="PROSITE" id="PS51184"/>
    </source>
</evidence>
<dbReference type="InterPro" id="IPR001606">
    <property type="entry name" value="ARID_dom"/>
</dbReference>
<feature type="compositionally biased region" description="Low complexity" evidence="14">
    <location>
        <begin position="156"/>
        <end position="170"/>
    </location>
</feature>
<reference evidence="19" key="1">
    <citation type="journal article" date="2022" name="G3 (Bethesda)">
        <title>High quality genome of the basidiomycete yeast Dioszegia hungarica PDD-24b-2 isolated from cloud water.</title>
        <authorList>
            <person name="Jarrige D."/>
            <person name="Haridas S."/>
            <person name="Bleykasten-Grosshans C."/>
            <person name="Joly M."/>
            <person name="Nadalig T."/>
            <person name="Sancelme M."/>
            <person name="Vuilleumier S."/>
            <person name="Grigoriev I.V."/>
            <person name="Amato P."/>
            <person name="Bringel F."/>
        </authorList>
    </citation>
    <scope>NUCLEOTIDE SEQUENCE</scope>
    <source>
        <strain evidence="19">PDD-24b-2</strain>
    </source>
</reference>
<proteinExistence type="inferred from homology"/>
<feature type="region of interest" description="Disordered" evidence="14">
    <location>
        <begin position="1616"/>
        <end position="1672"/>
    </location>
</feature>
<keyword evidence="20" id="KW-1185">Reference proteome</keyword>
<evidence type="ECO:0000256" key="3">
    <source>
        <dbReference type="ARBA" id="ARBA00006801"/>
    </source>
</evidence>
<evidence type="ECO:0000256" key="12">
    <source>
        <dbReference type="ARBA" id="ARBA00048734"/>
    </source>
</evidence>
<dbReference type="Gene3D" id="1.10.150.60">
    <property type="entry name" value="ARID DNA-binding domain"/>
    <property type="match status" value="1"/>
</dbReference>
<feature type="compositionally biased region" description="Basic and acidic residues" evidence="14">
    <location>
        <begin position="82"/>
        <end position="93"/>
    </location>
</feature>
<feature type="domain" description="PHD-type" evidence="15">
    <location>
        <begin position="501"/>
        <end position="552"/>
    </location>
</feature>
<dbReference type="SUPFAM" id="SSF51197">
    <property type="entry name" value="Clavaminate synthase-like"/>
    <property type="match status" value="1"/>
</dbReference>
<dbReference type="SMART" id="SM01014">
    <property type="entry name" value="ARID"/>
    <property type="match status" value="1"/>
</dbReference>
<evidence type="ECO:0000259" key="15">
    <source>
        <dbReference type="PROSITE" id="PS50016"/>
    </source>
</evidence>
<feature type="domain" description="ARID" evidence="16">
    <location>
        <begin position="277"/>
        <end position="366"/>
    </location>
</feature>
<comment type="subcellular location">
    <subcellularLocation>
        <location evidence="2">Nucleus</location>
    </subcellularLocation>
</comment>
<evidence type="ECO:0000256" key="1">
    <source>
        <dbReference type="ARBA" id="ARBA00001954"/>
    </source>
</evidence>
<dbReference type="EMBL" id="JAKWFO010000005">
    <property type="protein sequence ID" value="KAI9635430.1"/>
    <property type="molecule type" value="Genomic_DNA"/>
</dbReference>
<comment type="cofactor">
    <cofactor evidence="1">
        <name>Fe(2+)</name>
        <dbReference type="ChEBI" id="CHEBI:29033"/>
    </cofactor>
</comment>
<dbReference type="PROSITE" id="PS51184">
    <property type="entry name" value="JMJC"/>
    <property type="match status" value="1"/>
</dbReference>
<evidence type="ECO:0000256" key="14">
    <source>
        <dbReference type="SAM" id="MobiDB-lite"/>
    </source>
</evidence>
<dbReference type="Pfam" id="PF08429">
    <property type="entry name" value="PLU-1"/>
    <property type="match status" value="1"/>
</dbReference>
<dbReference type="InterPro" id="IPR036431">
    <property type="entry name" value="ARID_dom_sf"/>
</dbReference>
<dbReference type="Gene3D" id="2.60.120.650">
    <property type="entry name" value="Cupin"/>
    <property type="match status" value="1"/>
</dbReference>
<dbReference type="RefSeq" id="XP_052945207.1">
    <property type="nucleotide sequence ID" value="XM_053089479.1"/>
</dbReference>
<dbReference type="InterPro" id="IPR019786">
    <property type="entry name" value="Zinc_finger_PHD-type_CS"/>
</dbReference>
<feature type="region of interest" description="Disordered" evidence="14">
    <location>
        <begin position="1694"/>
        <end position="1827"/>
    </location>
</feature>
<evidence type="ECO:0000259" key="16">
    <source>
        <dbReference type="PROSITE" id="PS51011"/>
    </source>
</evidence>
<evidence type="ECO:0000256" key="7">
    <source>
        <dbReference type="ARBA" id="ARBA00022771"/>
    </source>
</evidence>
<evidence type="ECO:0000256" key="11">
    <source>
        <dbReference type="ARBA" id="ARBA00023242"/>
    </source>
</evidence>
<keyword evidence="10" id="KW-0408">Iron</keyword>
<dbReference type="Pfam" id="PF00628">
    <property type="entry name" value="PHD"/>
    <property type="match status" value="1"/>
</dbReference>
<keyword evidence="9" id="KW-0560">Oxidoreductase</keyword>